<dbReference type="SMART" id="SM00729">
    <property type="entry name" value="Elp3"/>
    <property type="match status" value="1"/>
</dbReference>
<dbReference type="InterPro" id="IPR013785">
    <property type="entry name" value="Aldolase_TIM"/>
</dbReference>
<evidence type="ECO:0000259" key="5">
    <source>
        <dbReference type="PROSITE" id="PS51918"/>
    </source>
</evidence>
<evidence type="ECO:0000256" key="1">
    <source>
        <dbReference type="ARBA" id="ARBA00022691"/>
    </source>
</evidence>
<dbReference type="InterPro" id="IPR007197">
    <property type="entry name" value="rSAM"/>
</dbReference>
<accession>A0ABX3IKQ0</accession>
<dbReference type="RefSeq" id="WP_077197810.1">
    <property type="nucleotide sequence ID" value="NZ_LBFC01000005.1"/>
</dbReference>
<evidence type="ECO:0000313" key="6">
    <source>
        <dbReference type="EMBL" id="ONN27874.1"/>
    </source>
</evidence>
<dbReference type="InterPro" id="IPR058240">
    <property type="entry name" value="rSAM_sf"/>
</dbReference>
<dbReference type="SFLD" id="SFLDS00029">
    <property type="entry name" value="Radical_SAM"/>
    <property type="match status" value="1"/>
</dbReference>
<organism evidence="6 7">
    <name type="scientific">Thermosipho affectus</name>
    <dbReference type="NCBI Taxonomy" id="660294"/>
    <lineage>
        <taxon>Bacteria</taxon>
        <taxon>Thermotogati</taxon>
        <taxon>Thermotogota</taxon>
        <taxon>Thermotogae</taxon>
        <taxon>Thermotogales</taxon>
        <taxon>Fervidobacteriaceae</taxon>
        <taxon>Thermosipho</taxon>
    </lineage>
</organism>
<evidence type="ECO:0000313" key="7">
    <source>
        <dbReference type="Proteomes" id="UP000242616"/>
    </source>
</evidence>
<sequence length="296" mass="34205">MVLRASYGTLGLLGHVKKKIEMDTAYFMLDGRCVFDCGFCSHARSVDVDNKFLSRVVWKKVSSDDLKNINVKRICLQVVSYRGYRRDLEEVLKILKGKVISVSVRALTLEEIDSYFSLGIDSIGLSVDVVNERLFSKIRGGDFKKLMNLIKSAAEKYPGRITTHVIVGMGESDKELIDFFYNMKNFGVNVALFAFTPIKGTKLEDKIPPDRNRYRKIQLARYLIFEKEVSMDTFVFKGNMLEKINYRYEENLGRAFLTSGCKHCTRPYYNEKPGDIPYNFFEYNKDLENMVKELLE</sequence>
<evidence type="ECO:0000256" key="3">
    <source>
        <dbReference type="ARBA" id="ARBA00023004"/>
    </source>
</evidence>
<dbReference type="Gene3D" id="3.20.20.70">
    <property type="entry name" value="Aldolase class I"/>
    <property type="match status" value="1"/>
</dbReference>
<name>A0ABX3IKQ0_9BACT</name>
<keyword evidence="3" id="KW-0408">Iron</keyword>
<gene>
    <name evidence="6" type="ORF">XJ44_01285</name>
</gene>
<reference evidence="6 7" key="1">
    <citation type="submission" date="2015-06" db="EMBL/GenBank/DDBJ databases">
        <title>Genome sequencing of Thermotogales isolates from hydrothermal vents.</title>
        <authorList>
            <person name="Haverkamp T.H."/>
            <person name="Kublanov I.V."/>
            <person name="Nesbo C.L."/>
        </authorList>
    </citation>
    <scope>NUCLEOTIDE SEQUENCE [LARGE SCALE GENOMIC DNA]</scope>
    <source>
        <strain evidence="7">ik275mar</strain>
    </source>
</reference>
<dbReference type="Pfam" id="PF04055">
    <property type="entry name" value="Radical_SAM"/>
    <property type="match status" value="1"/>
</dbReference>
<dbReference type="EMBL" id="LBFC01000005">
    <property type="protein sequence ID" value="ONN27874.1"/>
    <property type="molecule type" value="Genomic_DNA"/>
</dbReference>
<protein>
    <submittedName>
        <fullName evidence="6">Radical SAM protein</fullName>
    </submittedName>
</protein>
<dbReference type="SFLD" id="SFLDG01098">
    <property type="entry name" value="Uncharacterised_Radical_SAM_Su"/>
    <property type="match status" value="1"/>
</dbReference>
<dbReference type="SUPFAM" id="SSF102114">
    <property type="entry name" value="Radical SAM enzymes"/>
    <property type="match status" value="1"/>
</dbReference>
<keyword evidence="4" id="KW-0411">Iron-sulfur</keyword>
<dbReference type="InterPro" id="IPR006638">
    <property type="entry name" value="Elp3/MiaA/NifB-like_rSAM"/>
</dbReference>
<proteinExistence type="predicted"/>
<dbReference type="Proteomes" id="UP000242616">
    <property type="component" value="Unassembled WGS sequence"/>
</dbReference>
<keyword evidence="1" id="KW-0949">S-adenosyl-L-methionine</keyword>
<dbReference type="CDD" id="cd01335">
    <property type="entry name" value="Radical_SAM"/>
    <property type="match status" value="1"/>
</dbReference>
<evidence type="ECO:0000256" key="4">
    <source>
        <dbReference type="ARBA" id="ARBA00023014"/>
    </source>
</evidence>
<keyword evidence="7" id="KW-1185">Reference proteome</keyword>
<keyword evidence="2" id="KW-0479">Metal-binding</keyword>
<dbReference type="PROSITE" id="PS51918">
    <property type="entry name" value="RADICAL_SAM"/>
    <property type="match status" value="1"/>
</dbReference>
<comment type="caution">
    <text evidence="6">The sequence shown here is derived from an EMBL/GenBank/DDBJ whole genome shotgun (WGS) entry which is preliminary data.</text>
</comment>
<feature type="domain" description="Radical SAM core" evidence="5">
    <location>
        <begin position="17"/>
        <end position="232"/>
    </location>
</feature>
<evidence type="ECO:0000256" key="2">
    <source>
        <dbReference type="ARBA" id="ARBA00022723"/>
    </source>
</evidence>